<dbReference type="SUPFAM" id="SSF46689">
    <property type="entry name" value="Homeodomain-like"/>
    <property type="match status" value="1"/>
</dbReference>
<keyword evidence="2" id="KW-0238">DNA-binding</keyword>
<dbReference type="InterPro" id="IPR000281">
    <property type="entry name" value="HTH_RpiR"/>
</dbReference>
<accession>A0ABU3P1Z5</accession>
<evidence type="ECO:0000259" key="6">
    <source>
        <dbReference type="PROSITE" id="PS51464"/>
    </source>
</evidence>
<dbReference type="RefSeq" id="WP_413781034.1">
    <property type="nucleotide sequence ID" value="NZ_JAUOZS010000001.1"/>
</dbReference>
<reference evidence="7 8" key="1">
    <citation type="submission" date="2023-07" db="EMBL/GenBank/DDBJ databases">
        <title>The novel representative of Negativicutes class, Anaeroselena agilis gen. nov. sp. nov.</title>
        <authorList>
            <person name="Prokofeva M.I."/>
            <person name="Elcheninov A.G."/>
            <person name="Klyukina A."/>
            <person name="Kublanov I.V."/>
            <person name="Frolov E.N."/>
            <person name="Podosokorskaya O.A."/>
        </authorList>
    </citation>
    <scope>NUCLEOTIDE SEQUENCE [LARGE SCALE GENOMIC DNA]</scope>
    <source>
        <strain evidence="7 8">4137-cl</strain>
    </source>
</reference>
<protein>
    <submittedName>
        <fullName evidence="7">MurR/RpiR family transcriptional regulator</fullName>
    </submittedName>
</protein>
<dbReference type="PANTHER" id="PTHR30514:SF18">
    <property type="entry name" value="RPIR-FAMILY TRANSCRIPTIONAL REGULATOR"/>
    <property type="match status" value="1"/>
</dbReference>
<keyword evidence="4" id="KW-1133">Transmembrane helix</keyword>
<name>A0ABU3P1Z5_9FIRM</name>
<sequence length="281" mass="31892">MPQLGKRIQEHFFEMSPKQKKIAEYISNNYDKAVFQTAKQLSREVGVSEATVVRFAVVLGYDGYPQLVKAMSEMVRDRITTVERLEFSLKTPQGSILKDVMEHDIANIKLTLEELDLTSFLEAVKSMIRAKHIYIVALRSAASLGTFLHFYLQILLKNSMLITKADTLFEDLASVGPDDLVIGISFRRYTRQTVEGMSFCREKGARTIAITDDHTSALGKYSDIVLLAKRDMSTFIDSFVAPLSLINALIVAVGTERPKQTRQTLAEFETIWRKQNIYHKD</sequence>
<dbReference type="Proteomes" id="UP001254848">
    <property type="component" value="Unassembled WGS sequence"/>
</dbReference>
<keyword evidence="8" id="KW-1185">Reference proteome</keyword>
<keyword evidence="1" id="KW-0805">Transcription regulation</keyword>
<comment type="caution">
    <text evidence="7">The sequence shown here is derived from an EMBL/GenBank/DDBJ whole genome shotgun (WGS) entry which is preliminary data.</text>
</comment>
<dbReference type="EMBL" id="JAUOZS010000001">
    <property type="protein sequence ID" value="MDT8902553.1"/>
    <property type="molecule type" value="Genomic_DNA"/>
</dbReference>
<dbReference type="InterPro" id="IPR036388">
    <property type="entry name" value="WH-like_DNA-bd_sf"/>
</dbReference>
<organism evidence="7 8">
    <name type="scientific">Anaeroselena agilis</name>
    <dbReference type="NCBI Taxonomy" id="3063788"/>
    <lineage>
        <taxon>Bacteria</taxon>
        <taxon>Bacillati</taxon>
        <taxon>Bacillota</taxon>
        <taxon>Negativicutes</taxon>
        <taxon>Acetonemataceae</taxon>
        <taxon>Anaeroselena</taxon>
    </lineage>
</organism>
<keyword evidence="4" id="KW-0472">Membrane</keyword>
<feature type="transmembrane region" description="Helical" evidence="4">
    <location>
        <begin position="133"/>
        <end position="152"/>
    </location>
</feature>
<keyword evidence="4" id="KW-0812">Transmembrane</keyword>
<dbReference type="InterPro" id="IPR001347">
    <property type="entry name" value="SIS_dom"/>
</dbReference>
<feature type="domain" description="SIS" evidence="6">
    <location>
        <begin position="123"/>
        <end position="259"/>
    </location>
</feature>
<evidence type="ECO:0000313" key="8">
    <source>
        <dbReference type="Proteomes" id="UP001254848"/>
    </source>
</evidence>
<dbReference type="Gene3D" id="1.10.10.10">
    <property type="entry name" value="Winged helix-like DNA-binding domain superfamily/Winged helix DNA-binding domain"/>
    <property type="match status" value="1"/>
</dbReference>
<dbReference type="InterPro" id="IPR009057">
    <property type="entry name" value="Homeodomain-like_sf"/>
</dbReference>
<keyword evidence="3" id="KW-0804">Transcription</keyword>
<evidence type="ECO:0000256" key="2">
    <source>
        <dbReference type="ARBA" id="ARBA00023125"/>
    </source>
</evidence>
<dbReference type="CDD" id="cd05013">
    <property type="entry name" value="SIS_RpiR"/>
    <property type="match status" value="1"/>
</dbReference>
<feature type="transmembrane region" description="Helical" evidence="4">
    <location>
        <begin position="235"/>
        <end position="254"/>
    </location>
</feature>
<dbReference type="Pfam" id="PF01418">
    <property type="entry name" value="HTH_6"/>
    <property type="match status" value="1"/>
</dbReference>
<dbReference type="PANTHER" id="PTHR30514">
    <property type="entry name" value="GLUCOKINASE"/>
    <property type="match status" value="1"/>
</dbReference>
<evidence type="ECO:0000256" key="3">
    <source>
        <dbReference type="ARBA" id="ARBA00023163"/>
    </source>
</evidence>
<dbReference type="InterPro" id="IPR047640">
    <property type="entry name" value="RpiR-like"/>
</dbReference>
<dbReference type="Gene3D" id="3.40.50.10490">
    <property type="entry name" value="Glucose-6-phosphate isomerase like protein, domain 1"/>
    <property type="match status" value="1"/>
</dbReference>
<evidence type="ECO:0000313" key="7">
    <source>
        <dbReference type="EMBL" id="MDT8902553.1"/>
    </source>
</evidence>
<dbReference type="InterPro" id="IPR035472">
    <property type="entry name" value="RpiR-like_SIS"/>
</dbReference>
<dbReference type="PROSITE" id="PS51071">
    <property type="entry name" value="HTH_RPIR"/>
    <property type="match status" value="1"/>
</dbReference>
<proteinExistence type="predicted"/>
<dbReference type="SUPFAM" id="SSF53697">
    <property type="entry name" value="SIS domain"/>
    <property type="match status" value="1"/>
</dbReference>
<dbReference type="InterPro" id="IPR046348">
    <property type="entry name" value="SIS_dom_sf"/>
</dbReference>
<dbReference type="PROSITE" id="PS51464">
    <property type="entry name" value="SIS"/>
    <property type="match status" value="1"/>
</dbReference>
<gene>
    <name evidence="7" type="ORF">Q4T40_14990</name>
</gene>
<feature type="domain" description="HTH rpiR-type" evidence="5">
    <location>
        <begin position="2"/>
        <end position="78"/>
    </location>
</feature>
<evidence type="ECO:0000256" key="1">
    <source>
        <dbReference type="ARBA" id="ARBA00023015"/>
    </source>
</evidence>
<dbReference type="Pfam" id="PF01380">
    <property type="entry name" value="SIS"/>
    <property type="match status" value="1"/>
</dbReference>
<evidence type="ECO:0000259" key="5">
    <source>
        <dbReference type="PROSITE" id="PS51071"/>
    </source>
</evidence>
<evidence type="ECO:0000256" key="4">
    <source>
        <dbReference type="SAM" id="Phobius"/>
    </source>
</evidence>